<dbReference type="PANTHER" id="PTHR11993">
    <property type="entry name" value="NADH-UBIQUINONE OXIDOREDUCTASE 49 KDA SUBUNIT"/>
    <property type="match status" value="1"/>
</dbReference>
<proteinExistence type="inferred from homology"/>
<sequence length="158" mass="17668">MPCFFTLHILDQVKTLGFQQATSTSISLGIDDLLTMPSKGWLVQDAEQQSLILEKHHHYENVHAAMAGPIPYPNEVAEKGMGLPQGRSIGIVTAQQAKDWGFSGVMLRGSGVCWDLQRATPYNVHNQLDPDIPVGTRGDLYDRYCICIEEMRQSIRRV</sequence>
<keyword evidence="3" id="KW-0520">NAD</keyword>
<evidence type="ECO:0000256" key="1">
    <source>
        <dbReference type="ARBA" id="ARBA00005769"/>
    </source>
</evidence>
<dbReference type="Proteomes" id="UP000823775">
    <property type="component" value="Unassembled WGS sequence"/>
</dbReference>
<reference evidence="5 6" key="1">
    <citation type="journal article" date="2021" name="BMC Genomics">
        <title>Datura genome reveals duplications of psychoactive alkaloid biosynthetic genes and high mutation rate following tissue culture.</title>
        <authorList>
            <person name="Rajewski A."/>
            <person name="Carter-House D."/>
            <person name="Stajich J."/>
            <person name="Litt A."/>
        </authorList>
    </citation>
    <scope>NUCLEOTIDE SEQUENCE [LARGE SCALE GENOMIC DNA]</scope>
    <source>
        <strain evidence="5">AR-01</strain>
    </source>
</reference>
<keyword evidence="6" id="KW-1185">Reference proteome</keyword>
<keyword evidence="2" id="KW-1278">Translocase</keyword>
<protein>
    <submittedName>
        <fullName evidence="5">NADH dehydrogenase [ubiquinone] iron-sulfur protein 2</fullName>
    </submittedName>
</protein>
<dbReference type="Pfam" id="PF00346">
    <property type="entry name" value="Complex1_49kDa"/>
    <property type="match status" value="1"/>
</dbReference>
<comment type="caution">
    <text evidence="5">The sequence shown here is derived from an EMBL/GenBank/DDBJ whole genome shotgun (WGS) entry which is preliminary data.</text>
</comment>
<name>A0ABS8VCN9_DATST</name>
<dbReference type="InterPro" id="IPR022885">
    <property type="entry name" value="NDH1_su_D/H"/>
</dbReference>
<organism evidence="5 6">
    <name type="scientific">Datura stramonium</name>
    <name type="common">Jimsonweed</name>
    <name type="synonym">Common thornapple</name>
    <dbReference type="NCBI Taxonomy" id="4076"/>
    <lineage>
        <taxon>Eukaryota</taxon>
        <taxon>Viridiplantae</taxon>
        <taxon>Streptophyta</taxon>
        <taxon>Embryophyta</taxon>
        <taxon>Tracheophyta</taxon>
        <taxon>Spermatophyta</taxon>
        <taxon>Magnoliopsida</taxon>
        <taxon>eudicotyledons</taxon>
        <taxon>Gunneridae</taxon>
        <taxon>Pentapetalae</taxon>
        <taxon>asterids</taxon>
        <taxon>lamiids</taxon>
        <taxon>Solanales</taxon>
        <taxon>Solanaceae</taxon>
        <taxon>Solanoideae</taxon>
        <taxon>Datureae</taxon>
        <taxon>Datura</taxon>
    </lineage>
</organism>
<dbReference type="InterPro" id="IPR001135">
    <property type="entry name" value="NADH_Q_OxRdtase_suD"/>
</dbReference>
<dbReference type="EMBL" id="JACEIK010004110">
    <property type="protein sequence ID" value="MCD9644247.1"/>
    <property type="molecule type" value="Genomic_DNA"/>
</dbReference>
<evidence type="ECO:0000259" key="4">
    <source>
        <dbReference type="Pfam" id="PF00346"/>
    </source>
</evidence>
<accession>A0ABS8VCN9</accession>
<comment type="similarity">
    <text evidence="1">Belongs to the complex I 49 kDa subunit family.</text>
</comment>
<gene>
    <name evidence="5" type="primary">NAD7_6</name>
    <name evidence="5" type="ORF">HAX54_032424</name>
</gene>
<dbReference type="InterPro" id="IPR029014">
    <property type="entry name" value="NiFe-Hase_large"/>
</dbReference>
<dbReference type="Gene3D" id="1.10.645.10">
    <property type="entry name" value="Cytochrome-c3 Hydrogenase, chain B"/>
    <property type="match status" value="1"/>
</dbReference>
<evidence type="ECO:0000313" key="6">
    <source>
        <dbReference type="Proteomes" id="UP000823775"/>
    </source>
</evidence>
<dbReference type="PANTHER" id="PTHR11993:SF10">
    <property type="entry name" value="NADH DEHYDROGENASE [UBIQUINONE] IRON-SULFUR PROTEIN 2, MITOCHONDRIAL"/>
    <property type="match status" value="1"/>
</dbReference>
<dbReference type="SUPFAM" id="SSF64484">
    <property type="entry name" value="beta and beta-prime subunits of DNA dependent RNA-polymerase"/>
    <property type="match status" value="1"/>
</dbReference>
<feature type="domain" description="NADH-quinone oxidoreductase subunit D" evidence="4">
    <location>
        <begin position="88"/>
        <end position="156"/>
    </location>
</feature>
<evidence type="ECO:0000256" key="2">
    <source>
        <dbReference type="ARBA" id="ARBA00022967"/>
    </source>
</evidence>
<evidence type="ECO:0000256" key="3">
    <source>
        <dbReference type="ARBA" id="ARBA00023027"/>
    </source>
</evidence>
<evidence type="ECO:0000313" key="5">
    <source>
        <dbReference type="EMBL" id="MCD9644247.1"/>
    </source>
</evidence>
<dbReference type="SUPFAM" id="SSF56762">
    <property type="entry name" value="HydB/Nqo4-like"/>
    <property type="match status" value="1"/>
</dbReference>